<proteinExistence type="predicted"/>
<name>A0A8H3IZW0_9LECA</name>
<protein>
    <submittedName>
        <fullName evidence="2">Uncharacterized protein</fullName>
    </submittedName>
</protein>
<evidence type="ECO:0000313" key="2">
    <source>
        <dbReference type="EMBL" id="CAF9936204.1"/>
    </source>
</evidence>
<feature type="compositionally biased region" description="Low complexity" evidence="1">
    <location>
        <begin position="204"/>
        <end position="217"/>
    </location>
</feature>
<feature type="compositionally biased region" description="Low complexity" evidence="1">
    <location>
        <begin position="36"/>
        <end position="46"/>
    </location>
</feature>
<feature type="compositionally biased region" description="Basic and acidic residues" evidence="1">
    <location>
        <begin position="10"/>
        <end position="20"/>
    </location>
</feature>
<organism evidence="2 3">
    <name type="scientific">Alectoria fallacina</name>
    <dbReference type="NCBI Taxonomy" id="1903189"/>
    <lineage>
        <taxon>Eukaryota</taxon>
        <taxon>Fungi</taxon>
        <taxon>Dikarya</taxon>
        <taxon>Ascomycota</taxon>
        <taxon>Pezizomycotina</taxon>
        <taxon>Lecanoromycetes</taxon>
        <taxon>OSLEUM clade</taxon>
        <taxon>Lecanoromycetidae</taxon>
        <taxon>Lecanorales</taxon>
        <taxon>Lecanorineae</taxon>
        <taxon>Parmeliaceae</taxon>
        <taxon>Alectoria</taxon>
    </lineage>
</organism>
<feature type="compositionally biased region" description="Basic and acidic residues" evidence="1">
    <location>
        <begin position="74"/>
        <end position="84"/>
    </location>
</feature>
<comment type="caution">
    <text evidence="2">The sequence shown here is derived from an EMBL/GenBank/DDBJ whole genome shotgun (WGS) entry which is preliminary data.</text>
</comment>
<feature type="region of interest" description="Disordered" evidence="1">
    <location>
        <begin position="1"/>
        <end position="217"/>
    </location>
</feature>
<evidence type="ECO:0000256" key="1">
    <source>
        <dbReference type="SAM" id="MobiDB-lite"/>
    </source>
</evidence>
<sequence length="217" mass="23127">MSGKYTSKQELPHRSRRDYASDSQPSPGSGSGGGSPLSTGTTQGSSHPRDLARDEVIIAQEQAMSRTGFQVSRNLRDISSDRSQRSQNGSFNDTRSPRRGVPSNGHATRKDAFAGSPKVPNDSMTSLKQGARDGRLAGPSGSRQKSSEYAREVGGAAKPRRDSESETLVGAASPKKSRIGDQVAKKETSIILELADRKRAPKEFSPSPSPQFSPSGV</sequence>
<gene>
    <name evidence="2" type="ORF">ALECFALPRED_006732</name>
</gene>
<dbReference type="EMBL" id="CAJPDR010000435">
    <property type="protein sequence ID" value="CAF9936204.1"/>
    <property type="molecule type" value="Genomic_DNA"/>
</dbReference>
<feature type="compositionally biased region" description="Polar residues" evidence="1">
    <location>
        <begin position="62"/>
        <end position="73"/>
    </location>
</feature>
<evidence type="ECO:0000313" key="3">
    <source>
        <dbReference type="Proteomes" id="UP000664203"/>
    </source>
</evidence>
<dbReference type="AlphaFoldDB" id="A0A8H3IZW0"/>
<keyword evidence="3" id="KW-1185">Reference proteome</keyword>
<feature type="compositionally biased region" description="Basic and acidic residues" evidence="1">
    <location>
        <begin position="47"/>
        <end position="56"/>
    </location>
</feature>
<accession>A0A8H3IZW0</accession>
<reference evidence="2" key="1">
    <citation type="submission" date="2021-03" db="EMBL/GenBank/DDBJ databases">
        <authorList>
            <person name="Tagirdzhanova G."/>
        </authorList>
    </citation>
    <scope>NUCLEOTIDE SEQUENCE</scope>
</reference>
<feature type="compositionally biased region" description="Basic and acidic residues" evidence="1">
    <location>
        <begin position="183"/>
        <end position="202"/>
    </location>
</feature>
<dbReference type="Proteomes" id="UP000664203">
    <property type="component" value="Unassembled WGS sequence"/>
</dbReference>